<dbReference type="EMBL" id="CP059319">
    <property type="protein sequence ID" value="QTH23419.1"/>
    <property type="molecule type" value="Genomic_DNA"/>
</dbReference>
<accession>A0A975D637</accession>
<proteinExistence type="predicted"/>
<gene>
    <name evidence="1" type="ORF">HRJ34_07940</name>
</gene>
<evidence type="ECO:0000313" key="1">
    <source>
        <dbReference type="EMBL" id="QTH23419.1"/>
    </source>
</evidence>
<organism evidence="1 2">
    <name type="scientific">Rhizorhabdus wittichii</name>
    <dbReference type="NCBI Taxonomy" id="160791"/>
    <lineage>
        <taxon>Bacteria</taxon>
        <taxon>Pseudomonadati</taxon>
        <taxon>Pseudomonadota</taxon>
        <taxon>Alphaproteobacteria</taxon>
        <taxon>Sphingomonadales</taxon>
        <taxon>Sphingomonadaceae</taxon>
        <taxon>Rhizorhabdus</taxon>
    </lineage>
</organism>
<dbReference type="AlphaFoldDB" id="A0A975D637"/>
<evidence type="ECO:0000313" key="2">
    <source>
        <dbReference type="Proteomes" id="UP000664914"/>
    </source>
</evidence>
<protein>
    <submittedName>
        <fullName evidence="1">Uncharacterized protein</fullName>
    </submittedName>
</protein>
<sequence>MKGIDKLIAAWNALPAEAQWAIQCKLADRAEDADPSDLDLGLVARATREAISGKQGERIHILPIKAAVRELFSAYVEAGGRQEVGNRAYRAMENKPSHPACQFVAEHLLRLFPEEFGDDVAMAHRRADSYLRNLAENGEISTRKKSSK</sequence>
<dbReference type="Proteomes" id="UP000664914">
    <property type="component" value="Chromosome"/>
</dbReference>
<reference evidence="1" key="2">
    <citation type="submission" date="2021-04" db="EMBL/GenBank/DDBJ databases">
        <title>Isolation and genomic analysis of the ibuprofen-degrading bacterium Sphingomonas strain MPO218.</title>
        <authorList>
            <person name="Aulestia M."/>
            <person name="Flores A."/>
            <person name="Mangas E.L."/>
            <person name="Perez-Pulido A.J."/>
            <person name="Santero E."/>
            <person name="Camacho E.M."/>
        </authorList>
    </citation>
    <scope>NUCLEOTIDE SEQUENCE</scope>
    <source>
        <strain evidence="1">MPO218</strain>
    </source>
</reference>
<reference evidence="1" key="1">
    <citation type="submission" date="2020-07" db="EMBL/GenBank/DDBJ databases">
        <authorList>
            <person name="Camacho E."/>
        </authorList>
    </citation>
    <scope>NUCLEOTIDE SEQUENCE</scope>
    <source>
        <strain evidence="1">MPO218</strain>
    </source>
</reference>
<name>A0A975D637_9SPHN</name>
<dbReference type="RefSeq" id="WP_208633795.1">
    <property type="nucleotide sequence ID" value="NZ_CP059319.1"/>
</dbReference>